<evidence type="ECO:0000256" key="11">
    <source>
        <dbReference type="RuleBase" id="RU365087"/>
    </source>
</evidence>
<dbReference type="InterPro" id="IPR004692">
    <property type="entry name" value="SecG"/>
</dbReference>
<comment type="subcellular location">
    <subcellularLocation>
        <location evidence="1 11">Cell membrane</location>
        <topology evidence="1 11">Multi-pass membrane protein</topology>
    </subcellularLocation>
</comment>
<name>A0A433SH19_9BURK</name>
<dbReference type="AlphaFoldDB" id="A0A433SH19"/>
<feature type="compositionally biased region" description="Low complexity" evidence="12">
    <location>
        <begin position="100"/>
        <end position="120"/>
    </location>
</feature>
<comment type="similarity">
    <text evidence="2 11">Belongs to the SecG family.</text>
</comment>
<keyword evidence="9 11" id="KW-0811">Translocation</keyword>
<protein>
    <recommendedName>
        <fullName evidence="3 11">Protein-export membrane protein SecG</fullName>
    </recommendedName>
</protein>
<dbReference type="GO" id="GO:0043952">
    <property type="term" value="P:protein transport by the Sec complex"/>
    <property type="evidence" value="ECO:0007669"/>
    <property type="project" value="TreeGrafter"/>
</dbReference>
<keyword evidence="10 11" id="KW-0472">Membrane</keyword>
<evidence type="ECO:0000256" key="1">
    <source>
        <dbReference type="ARBA" id="ARBA00004651"/>
    </source>
</evidence>
<dbReference type="PANTHER" id="PTHR34182:SF1">
    <property type="entry name" value="PROTEIN-EXPORT MEMBRANE PROTEIN SECG"/>
    <property type="match status" value="1"/>
</dbReference>
<evidence type="ECO:0000256" key="5">
    <source>
        <dbReference type="ARBA" id="ARBA00022475"/>
    </source>
</evidence>
<feature type="transmembrane region" description="Helical" evidence="11">
    <location>
        <begin position="6"/>
        <end position="27"/>
    </location>
</feature>
<reference evidence="13 14" key="1">
    <citation type="submission" date="2018-01" db="EMBL/GenBank/DDBJ databases">
        <title>Saezia sanguinis gen. nov., sp. nov., in the order Burkholderiales isolated from human blood.</title>
        <authorList>
            <person name="Medina-Pascual M.J."/>
            <person name="Valdezate S."/>
            <person name="Monzon S."/>
            <person name="Cuesta I."/>
            <person name="Carrasco G."/>
            <person name="Villalon P."/>
            <person name="Saez-Nieto J.A."/>
        </authorList>
    </citation>
    <scope>NUCLEOTIDE SEQUENCE [LARGE SCALE GENOMIC DNA]</scope>
    <source>
        <strain evidence="13 14">CNM695-12</strain>
    </source>
</reference>
<dbReference type="PANTHER" id="PTHR34182">
    <property type="entry name" value="PROTEIN-EXPORT MEMBRANE PROTEIN SECG"/>
    <property type="match status" value="1"/>
</dbReference>
<dbReference type="Proteomes" id="UP000286947">
    <property type="component" value="Unassembled WGS sequence"/>
</dbReference>
<keyword evidence="4 11" id="KW-0813">Transport</keyword>
<dbReference type="NCBIfam" id="TIGR00810">
    <property type="entry name" value="secG"/>
    <property type="match status" value="1"/>
</dbReference>
<dbReference type="GO" id="GO:0065002">
    <property type="term" value="P:intracellular protein transmembrane transport"/>
    <property type="evidence" value="ECO:0007669"/>
    <property type="project" value="TreeGrafter"/>
</dbReference>
<gene>
    <name evidence="13" type="primary">secG</name>
    <name evidence="13" type="ORF">CUZ56_00533</name>
</gene>
<feature type="compositionally biased region" description="Polar residues" evidence="12">
    <location>
        <begin position="121"/>
        <end position="136"/>
    </location>
</feature>
<keyword evidence="14" id="KW-1185">Reference proteome</keyword>
<evidence type="ECO:0000256" key="12">
    <source>
        <dbReference type="SAM" id="MobiDB-lite"/>
    </source>
</evidence>
<evidence type="ECO:0000256" key="7">
    <source>
        <dbReference type="ARBA" id="ARBA00022927"/>
    </source>
</evidence>
<dbReference type="PRINTS" id="PR01651">
    <property type="entry name" value="SECGEXPORT"/>
</dbReference>
<keyword evidence="7 11" id="KW-0653">Protein transport</keyword>
<evidence type="ECO:0000313" key="14">
    <source>
        <dbReference type="Proteomes" id="UP000286947"/>
    </source>
</evidence>
<dbReference type="GO" id="GO:0009306">
    <property type="term" value="P:protein secretion"/>
    <property type="evidence" value="ECO:0007669"/>
    <property type="project" value="UniProtKB-UniRule"/>
</dbReference>
<organism evidence="13 14">
    <name type="scientific">Saezia sanguinis</name>
    <dbReference type="NCBI Taxonomy" id="1965230"/>
    <lineage>
        <taxon>Bacteria</taxon>
        <taxon>Pseudomonadati</taxon>
        <taxon>Pseudomonadota</taxon>
        <taxon>Betaproteobacteria</taxon>
        <taxon>Burkholderiales</taxon>
        <taxon>Saeziaceae</taxon>
        <taxon>Saezia</taxon>
    </lineage>
</organism>
<evidence type="ECO:0000256" key="10">
    <source>
        <dbReference type="ARBA" id="ARBA00023136"/>
    </source>
</evidence>
<evidence type="ECO:0000313" key="13">
    <source>
        <dbReference type="EMBL" id="RUS68049.1"/>
    </source>
</evidence>
<evidence type="ECO:0000256" key="6">
    <source>
        <dbReference type="ARBA" id="ARBA00022692"/>
    </source>
</evidence>
<evidence type="ECO:0000256" key="4">
    <source>
        <dbReference type="ARBA" id="ARBA00022448"/>
    </source>
</evidence>
<evidence type="ECO:0000256" key="3">
    <source>
        <dbReference type="ARBA" id="ARBA00017876"/>
    </source>
</evidence>
<evidence type="ECO:0000256" key="2">
    <source>
        <dbReference type="ARBA" id="ARBA00008445"/>
    </source>
</evidence>
<dbReference type="GO" id="GO:0015450">
    <property type="term" value="F:protein-transporting ATPase activity"/>
    <property type="evidence" value="ECO:0007669"/>
    <property type="project" value="UniProtKB-UniRule"/>
</dbReference>
<evidence type="ECO:0000256" key="9">
    <source>
        <dbReference type="ARBA" id="ARBA00023010"/>
    </source>
</evidence>
<proteinExistence type="inferred from homology"/>
<feature type="transmembrane region" description="Helical" evidence="11">
    <location>
        <begin position="63"/>
        <end position="80"/>
    </location>
</feature>
<sequence length="136" mass="13519">MGMSGFSIVLLVIQIIAAIAIICLVLLQHGKGADMGAAFGSGSAGSLFGSSGSANFLSRMTSTAVTIFFVATLALTYIGFKTTGGSGSVFDNPQTPPAAVPAAVTTTPADEAPAATTTQPNPESTPTQGVNQIPAN</sequence>
<comment type="caution">
    <text evidence="13">The sequence shown here is derived from an EMBL/GenBank/DDBJ whole genome shotgun (WGS) entry which is preliminary data.</text>
</comment>
<dbReference type="EMBL" id="PQSP01000001">
    <property type="protein sequence ID" value="RUS68049.1"/>
    <property type="molecule type" value="Genomic_DNA"/>
</dbReference>
<accession>A0A433SH19</accession>
<feature type="region of interest" description="Disordered" evidence="12">
    <location>
        <begin position="89"/>
        <end position="136"/>
    </location>
</feature>
<keyword evidence="6 11" id="KW-0812">Transmembrane</keyword>
<keyword evidence="5 11" id="KW-1003">Cell membrane</keyword>
<keyword evidence="8 11" id="KW-1133">Transmembrane helix</keyword>
<dbReference type="GO" id="GO:0005886">
    <property type="term" value="C:plasma membrane"/>
    <property type="evidence" value="ECO:0007669"/>
    <property type="project" value="UniProtKB-SubCell"/>
</dbReference>
<comment type="function">
    <text evidence="11">Involved in protein export. Participates in an early event of protein translocation.</text>
</comment>
<dbReference type="Pfam" id="PF03840">
    <property type="entry name" value="SecG"/>
    <property type="match status" value="1"/>
</dbReference>
<evidence type="ECO:0000256" key="8">
    <source>
        <dbReference type="ARBA" id="ARBA00022989"/>
    </source>
</evidence>